<dbReference type="eggNOG" id="ENOG5031A2E">
    <property type="taxonomic scope" value="Bacteria"/>
</dbReference>
<dbReference type="PATRIC" id="fig|1357400.3.peg.567"/>
<keyword evidence="2" id="KW-1185">Reference proteome</keyword>
<organism evidence="1 2">
    <name type="scientific">Helicobacter macacae MIT 99-5501</name>
    <dbReference type="NCBI Taxonomy" id="1357400"/>
    <lineage>
        <taxon>Bacteria</taxon>
        <taxon>Pseudomonadati</taxon>
        <taxon>Campylobacterota</taxon>
        <taxon>Epsilonproteobacteria</taxon>
        <taxon>Campylobacterales</taxon>
        <taxon>Helicobacteraceae</taxon>
        <taxon>Helicobacter</taxon>
    </lineage>
</organism>
<comment type="caution">
    <text evidence="1">The sequence shown here is derived from an EMBL/GenBank/DDBJ whole genome shotgun (WGS) entry which is preliminary data.</text>
</comment>
<evidence type="ECO:0000313" key="1">
    <source>
        <dbReference type="EMBL" id="ETD25084.1"/>
    </source>
</evidence>
<evidence type="ECO:0008006" key="3">
    <source>
        <dbReference type="Google" id="ProtNLM"/>
    </source>
</evidence>
<protein>
    <recommendedName>
        <fullName evidence="3">Autotransporter domain-containing protein</fullName>
    </recommendedName>
</protein>
<sequence length="777" mass="81756">MIPTKTHLAFAKNALISLWFYTFFVGGGGSSVYAFDYIGRLPSSITLNGGESQTHNAVMNCSSYWECVFGDYSYSFTYSTNGDTDSTLTLNATLPPNPASQRKDKPFFIGTMTINPHSNLIMQGFESFNLGNSLTINSGSLSFKNGDFATLFNTNIRVTNGGNLSIEGKGFTNRGSMSAQNATISITASSARNYGSITNNGGDISIRNTSIYNIGQKVALAGASPSSVANITNNGGTITIGGSVYNGGQENSNIVCQVSGCGGGNITNYGGTITITGQLISEPKDGQSSSIGIYGGTLSATGGVQNKSGSTLTIGALNGVMGKIQGNVTNSGQIIIDAQGASGGTHQFITGTLKTGSNISLINGNTEFATSSLQNQNKTLTVNLDTAKIASFTSSLEPNQKSTLNALGSQIYTTNGATSPRLTQSADLLNQSAFTLLSAPFSLISILKSNLSYPISYTSHTSKIKTNSLEIGFIGGILQSSSKISGGGGGVRLGYAKDFASYFGSSSLEIEAGYIYSAIKDNATSTLLSYGSSLTSHTAGAEAIFFTPLTRDSRFGLKVGLGGFMTFIDSSREVDTTLLWGNPSLKSSLSLYQVALDSSVGYEVVRLSNFIATPYLGLHQSVNILPSFAESSEQSNTPQSTSIALKTQGYKAYHLGLIVGLEAQLRLRERAFGGERTANTAESKKGVLLGKIEYEYLAFSSQKSIDFAYPSGDFISFGTPHSHKVRGALGFQKDFTNGVTLGVEASIQSLISTQSISKTLGQSLYFYGANATVGYRF</sequence>
<dbReference type="OrthoDB" id="5330118at2"/>
<dbReference type="STRING" id="1357400.HMPREF2086_00419"/>
<dbReference type="EMBL" id="AZJI01000001">
    <property type="protein sequence ID" value="ETD25084.1"/>
    <property type="molecule type" value="Genomic_DNA"/>
</dbReference>
<reference evidence="1 2" key="1">
    <citation type="journal article" date="2014" name="Genome Announc.">
        <title>Draft genome sequences of six enterohepatic helicobacter species isolated from humans and one from rhesus macaques.</title>
        <authorList>
            <person name="Shen Z."/>
            <person name="Sheh A."/>
            <person name="Young S.K."/>
            <person name="Abouelliel A."/>
            <person name="Ward D.V."/>
            <person name="Earl A.M."/>
            <person name="Fox J.G."/>
        </authorList>
    </citation>
    <scope>NUCLEOTIDE SEQUENCE [LARGE SCALE GENOMIC DNA]</scope>
    <source>
        <strain evidence="1 2">MIT 99-5501</strain>
    </source>
</reference>
<evidence type="ECO:0000313" key="2">
    <source>
        <dbReference type="Proteomes" id="UP000018731"/>
    </source>
</evidence>
<gene>
    <name evidence="1" type="ORF">HMPREF2086_00419</name>
</gene>
<dbReference type="RefSeq" id="WP_023927099.1">
    <property type="nucleotide sequence ID" value="NZ_KI669454.1"/>
</dbReference>
<proteinExistence type="predicted"/>
<name>V8CCK5_9HELI</name>
<dbReference type="HOGENOM" id="CLU_401578_0_0_7"/>
<dbReference type="AlphaFoldDB" id="V8CCK5"/>
<accession>V8CCK5</accession>
<dbReference type="Proteomes" id="UP000018731">
    <property type="component" value="Unassembled WGS sequence"/>
</dbReference>